<accession>A0A0H4HXI7</accession>
<dbReference type="Proteomes" id="UP000036406">
    <property type="component" value="Chromosome"/>
</dbReference>
<keyword evidence="4" id="KW-1185">Reference proteome</keyword>
<evidence type="ECO:0000313" key="3">
    <source>
        <dbReference type="EMBL" id="AKO51371.1"/>
    </source>
</evidence>
<reference evidence="3 4" key="1">
    <citation type="submission" date="2015-05" db="EMBL/GenBank/DDBJ databases">
        <title>Complete genome of Marinobacter psychrophilus strain 20041T isolated from sea-ice of the Canadian Basin.</title>
        <authorList>
            <person name="Song L."/>
            <person name="Ren L."/>
            <person name="Yu Y."/>
            <person name="Wang X."/>
        </authorList>
    </citation>
    <scope>NUCLEOTIDE SEQUENCE [LARGE SCALE GENOMIC DNA]</scope>
    <source>
        <strain evidence="3 4">20041</strain>
    </source>
</reference>
<dbReference type="Gene3D" id="1.10.10.10">
    <property type="entry name" value="Winged helix-like DNA-binding domain superfamily/Winged helix DNA-binding domain"/>
    <property type="match status" value="1"/>
</dbReference>
<dbReference type="EMBL" id="CP011494">
    <property type="protein sequence ID" value="AKO51371.1"/>
    <property type="molecule type" value="Genomic_DNA"/>
</dbReference>
<evidence type="ECO:0000313" key="4">
    <source>
        <dbReference type="Proteomes" id="UP000036406"/>
    </source>
</evidence>
<evidence type="ECO:0000256" key="1">
    <source>
        <dbReference type="ARBA" id="ARBA00038283"/>
    </source>
</evidence>
<name>A0A0H4HXI7_9GAMM</name>
<evidence type="ECO:0000259" key="2">
    <source>
        <dbReference type="Pfam" id="PF01051"/>
    </source>
</evidence>
<dbReference type="InterPro" id="IPR036388">
    <property type="entry name" value="WH-like_DNA-bd_sf"/>
</dbReference>
<dbReference type="GO" id="GO:0006270">
    <property type="term" value="P:DNA replication initiation"/>
    <property type="evidence" value="ECO:0007669"/>
    <property type="project" value="InterPro"/>
</dbReference>
<dbReference type="SUPFAM" id="SSF46785">
    <property type="entry name" value="Winged helix' DNA-binding domain"/>
    <property type="match status" value="1"/>
</dbReference>
<dbReference type="AlphaFoldDB" id="A0A0H4HXI7"/>
<feature type="domain" description="Initiator Rep protein WH1" evidence="2">
    <location>
        <begin position="5"/>
        <end position="106"/>
    </location>
</feature>
<dbReference type="RefSeq" id="WP_048384111.1">
    <property type="nucleotide sequence ID" value="NZ_CP011494.1"/>
</dbReference>
<dbReference type="GO" id="GO:0003887">
    <property type="term" value="F:DNA-directed DNA polymerase activity"/>
    <property type="evidence" value="ECO:0007669"/>
    <property type="project" value="InterPro"/>
</dbReference>
<dbReference type="KEGG" id="mpq:ABA45_02190"/>
<protein>
    <recommendedName>
        <fullName evidence="2">Initiator Rep protein WH1 domain-containing protein</fullName>
    </recommendedName>
</protein>
<dbReference type="PATRIC" id="fig|330734.3.peg.489"/>
<gene>
    <name evidence="3" type="ORF">ABA45_02190</name>
</gene>
<proteinExistence type="inferred from homology"/>
<dbReference type="InterPro" id="IPR036390">
    <property type="entry name" value="WH_DNA-bd_sf"/>
</dbReference>
<dbReference type="InterPro" id="IPR000525">
    <property type="entry name" value="Initiator_Rep_WH1"/>
</dbReference>
<comment type="similarity">
    <text evidence="1">Belongs to the initiator RepB protein family.</text>
</comment>
<organism evidence="3 4">
    <name type="scientific">Marinobacter psychrophilus</name>
    <dbReference type="NCBI Taxonomy" id="330734"/>
    <lineage>
        <taxon>Bacteria</taxon>
        <taxon>Pseudomonadati</taxon>
        <taxon>Pseudomonadota</taxon>
        <taxon>Gammaproteobacteria</taxon>
        <taxon>Pseudomonadales</taxon>
        <taxon>Marinobacteraceae</taxon>
        <taxon>Marinobacter</taxon>
    </lineage>
</organism>
<sequence>MNQVILPNRLAEASYRLSLLGMRLKILAMSKLTLDNYAFGYADPITITAEEWLRFFPESENPYRDLKRGLKSLVTARVRFPPYREDDKFLKSGEYLSAEGKVVLHFCLLFLKKCF</sequence>
<dbReference type="Pfam" id="PF01051">
    <property type="entry name" value="Rep3_N"/>
    <property type="match status" value="1"/>
</dbReference>